<dbReference type="InterPro" id="IPR010139">
    <property type="entry name" value="Imidazole-glycPsynth_HisH"/>
</dbReference>
<evidence type="ECO:0000256" key="10">
    <source>
        <dbReference type="HAMAP-Rule" id="MF_00278"/>
    </source>
</evidence>
<dbReference type="EMBL" id="JABCRE010000003">
    <property type="protein sequence ID" value="NMW32165.1"/>
    <property type="molecule type" value="Genomic_DNA"/>
</dbReference>
<dbReference type="HAMAP" id="MF_00278">
    <property type="entry name" value="HisH"/>
    <property type="match status" value="1"/>
</dbReference>
<dbReference type="Proteomes" id="UP000561181">
    <property type="component" value="Unassembled WGS sequence"/>
</dbReference>
<dbReference type="GO" id="GO:0016829">
    <property type="term" value="F:lyase activity"/>
    <property type="evidence" value="ECO:0007669"/>
    <property type="project" value="UniProtKB-KW"/>
</dbReference>
<evidence type="ECO:0000256" key="3">
    <source>
        <dbReference type="ARBA" id="ARBA00022605"/>
    </source>
</evidence>
<evidence type="ECO:0000256" key="8">
    <source>
        <dbReference type="ARBA" id="ARBA00047838"/>
    </source>
</evidence>
<dbReference type="UniPathway" id="UPA00031">
    <property type="reaction ID" value="UER00010"/>
</dbReference>
<comment type="subunit">
    <text evidence="2 10">Heterodimer of HisH and HisF.</text>
</comment>
<name>A0A848QPV1_9SPHN</name>
<evidence type="ECO:0000256" key="7">
    <source>
        <dbReference type="ARBA" id="ARBA00023239"/>
    </source>
</evidence>
<dbReference type="GO" id="GO:0000107">
    <property type="term" value="F:imidazoleglycerol-phosphate synthase activity"/>
    <property type="evidence" value="ECO:0007669"/>
    <property type="project" value="UniProtKB-UniRule"/>
</dbReference>
<comment type="function">
    <text evidence="10">IGPS catalyzes the conversion of PRFAR and glutamine to IGP, AICAR and glutamate. The HisH subunit catalyzes the hydrolysis of glutamine to glutamate and ammonia as part of the synthesis of IGP and AICAR. The resulting ammonia molecule is channeled to the active site of HisF.</text>
</comment>
<dbReference type="InterPro" id="IPR029062">
    <property type="entry name" value="Class_I_gatase-like"/>
</dbReference>
<organism evidence="13 14">
    <name type="scientific">Pontixanthobacter rizhaonensis</name>
    <dbReference type="NCBI Taxonomy" id="2730337"/>
    <lineage>
        <taxon>Bacteria</taxon>
        <taxon>Pseudomonadati</taxon>
        <taxon>Pseudomonadota</taxon>
        <taxon>Alphaproteobacteria</taxon>
        <taxon>Sphingomonadales</taxon>
        <taxon>Erythrobacteraceae</taxon>
        <taxon>Pontixanthobacter</taxon>
    </lineage>
</organism>
<dbReference type="PROSITE" id="PS51273">
    <property type="entry name" value="GATASE_TYPE_1"/>
    <property type="match status" value="1"/>
</dbReference>
<comment type="pathway">
    <text evidence="1 10">Amino-acid biosynthesis; L-histidine biosynthesis; L-histidine from 5-phospho-alpha-D-ribose 1-diphosphate: step 5/9.</text>
</comment>
<feature type="active site" evidence="10 11">
    <location>
        <position position="204"/>
    </location>
</feature>
<keyword evidence="5 10" id="KW-0315">Glutamine amidotransferase</keyword>
<evidence type="ECO:0000313" key="14">
    <source>
        <dbReference type="Proteomes" id="UP000561181"/>
    </source>
</evidence>
<evidence type="ECO:0000256" key="5">
    <source>
        <dbReference type="ARBA" id="ARBA00022962"/>
    </source>
</evidence>
<dbReference type="EC" id="4.3.2.10" evidence="10"/>
<dbReference type="EC" id="3.5.1.2" evidence="10"/>
<feature type="active site" evidence="10 11">
    <location>
        <position position="206"/>
    </location>
</feature>
<keyword evidence="10" id="KW-0963">Cytoplasm</keyword>
<dbReference type="GO" id="GO:0000105">
    <property type="term" value="P:L-histidine biosynthetic process"/>
    <property type="evidence" value="ECO:0007669"/>
    <property type="project" value="UniProtKB-UniRule"/>
</dbReference>
<dbReference type="Gene3D" id="3.40.50.880">
    <property type="match status" value="1"/>
</dbReference>
<evidence type="ECO:0000256" key="6">
    <source>
        <dbReference type="ARBA" id="ARBA00023102"/>
    </source>
</evidence>
<dbReference type="PIRSF" id="PIRSF000495">
    <property type="entry name" value="Amidotransf_hisH"/>
    <property type="match status" value="1"/>
</dbReference>
<evidence type="ECO:0000259" key="12">
    <source>
        <dbReference type="Pfam" id="PF00117"/>
    </source>
</evidence>
<accession>A0A848QPV1</accession>
<comment type="caution">
    <text evidence="13">The sequence shown here is derived from an EMBL/GenBank/DDBJ whole genome shotgun (WGS) entry which is preliminary data.</text>
</comment>
<feature type="active site" description="Nucleophile" evidence="10 11">
    <location>
        <position position="100"/>
    </location>
</feature>
<comment type="subcellular location">
    <subcellularLocation>
        <location evidence="10">Cytoplasm</location>
    </subcellularLocation>
</comment>
<keyword evidence="6 10" id="KW-0368">Histidine biosynthesis</keyword>
<dbReference type="GO" id="GO:0005737">
    <property type="term" value="C:cytoplasm"/>
    <property type="evidence" value="ECO:0007669"/>
    <property type="project" value="UniProtKB-SubCell"/>
</dbReference>
<dbReference type="PANTHER" id="PTHR42701:SF1">
    <property type="entry name" value="IMIDAZOLE GLYCEROL PHOSPHATE SYNTHASE SUBUNIT HISH"/>
    <property type="match status" value="1"/>
</dbReference>
<proteinExistence type="inferred from homology"/>
<sequence>MRARAARFPVQRASSVAEKIALIDYGAGNLHSVHNALKAAGAEGVIITSAADVVRGADRIVLPGVGSFKACAEGLRGLDGVVEAMTERVHEGGIPFLGICVGMQLLAARGLEHGETAGLGWVPGEVRAIKTTDPAIKVPHMGWNDVALSAAARTDTLIETGEAYFLHSYHFAADDPQHIAAMTDHGGRLVAAVAKDTMLGVQFHPEKSQAYGLGLLSRFLEWAP</sequence>
<comment type="catalytic activity">
    <reaction evidence="9 10">
        <text>L-glutamine + H2O = L-glutamate + NH4(+)</text>
        <dbReference type="Rhea" id="RHEA:15889"/>
        <dbReference type="ChEBI" id="CHEBI:15377"/>
        <dbReference type="ChEBI" id="CHEBI:28938"/>
        <dbReference type="ChEBI" id="CHEBI:29985"/>
        <dbReference type="ChEBI" id="CHEBI:58359"/>
        <dbReference type="EC" id="3.5.1.2"/>
    </reaction>
</comment>
<protein>
    <recommendedName>
        <fullName evidence="10">Imidazole glycerol phosphate synthase subunit HisH</fullName>
        <ecNumber evidence="10">4.3.2.10</ecNumber>
    </recommendedName>
    <alternativeName>
        <fullName evidence="10">IGP synthase glutaminase subunit</fullName>
        <ecNumber evidence="10">3.5.1.2</ecNumber>
    </alternativeName>
    <alternativeName>
        <fullName evidence="10">IGP synthase subunit HisH</fullName>
    </alternativeName>
    <alternativeName>
        <fullName evidence="10">ImGP synthase subunit HisH</fullName>
        <shortName evidence="10">IGPS subunit HisH</shortName>
    </alternativeName>
</protein>
<dbReference type="GO" id="GO:0004359">
    <property type="term" value="F:glutaminase activity"/>
    <property type="evidence" value="ECO:0007669"/>
    <property type="project" value="UniProtKB-EC"/>
</dbReference>
<keyword evidence="7 10" id="KW-0456">Lyase</keyword>
<dbReference type="Pfam" id="PF00117">
    <property type="entry name" value="GATase"/>
    <property type="match status" value="1"/>
</dbReference>
<dbReference type="AlphaFoldDB" id="A0A848QPV1"/>
<keyword evidence="14" id="KW-1185">Reference proteome</keyword>
<evidence type="ECO:0000256" key="9">
    <source>
        <dbReference type="ARBA" id="ARBA00049534"/>
    </source>
</evidence>
<evidence type="ECO:0000256" key="4">
    <source>
        <dbReference type="ARBA" id="ARBA00022801"/>
    </source>
</evidence>
<comment type="catalytic activity">
    <reaction evidence="8 10">
        <text>5-[(5-phospho-1-deoxy-D-ribulos-1-ylimino)methylamino]-1-(5-phospho-beta-D-ribosyl)imidazole-4-carboxamide + L-glutamine = D-erythro-1-(imidazol-4-yl)glycerol 3-phosphate + 5-amino-1-(5-phospho-beta-D-ribosyl)imidazole-4-carboxamide + L-glutamate + H(+)</text>
        <dbReference type="Rhea" id="RHEA:24793"/>
        <dbReference type="ChEBI" id="CHEBI:15378"/>
        <dbReference type="ChEBI" id="CHEBI:29985"/>
        <dbReference type="ChEBI" id="CHEBI:58278"/>
        <dbReference type="ChEBI" id="CHEBI:58359"/>
        <dbReference type="ChEBI" id="CHEBI:58475"/>
        <dbReference type="ChEBI" id="CHEBI:58525"/>
        <dbReference type="EC" id="4.3.2.10"/>
    </reaction>
</comment>
<gene>
    <name evidence="10 13" type="primary">hisH</name>
    <name evidence="13" type="ORF">HKD42_08840</name>
</gene>
<dbReference type="PANTHER" id="PTHR42701">
    <property type="entry name" value="IMIDAZOLE GLYCEROL PHOSPHATE SYNTHASE SUBUNIT HISH"/>
    <property type="match status" value="1"/>
</dbReference>
<feature type="domain" description="Glutamine amidotransferase" evidence="12">
    <location>
        <begin position="22"/>
        <end position="209"/>
    </location>
</feature>
<reference evidence="13 14" key="1">
    <citation type="submission" date="2020-04" db="EMBL/GenBank/DDBJ databases">
        <authorList>
            <person name="Liu A."/>
        </authorList>
    </citation>
    <scope>NUCLEOTIDE SEQUENCE [LARGE SCALE GENOMIC DNA]</scope>
    <source>
        <strain evidence="13 14">RZ02</strain>
    </source>
</reference>
<evidence type="ECO:0000256" key="11">
    <source>
        <dbReference type="PIRSR" id="PIRSR000495-1"/>
    </source>
</evidence>
<dbReference type="InterPro" id="IPR017926">
    <property type="entry name" value="GATASE"/>
</dbReference>
<dbReference type="CDD" id="cd01748">
    <property type="entry name" value="GATase1_IGP_Synthase"/>
    <property type="match status" value="1"/>
</dbReference>
<dbReference type="SUPFAM" id="SSF52317">
    <property type="entry name" value="Class I glutamine amidotransferase-like"/>
    <property type="match status" value="1"/>
</dbReference>
<keyword evidence="3 10" id="KW-0028">Amino-acid biosynthesis</keyword>
<keyword evidence="4 10" id="KW-0378">Hydrolase</keyword>
<evidence type="ECO:0000256" key="1">
    <source>
        <dbReference type="ARBA" id="ARBA00005091"/>
    </source>
</evidence>
<evidence type="ECO:0000313" key="13">
    <source>
        <dbReference type="EMBL" id="NMW32165.1"/>
    </source>
</evidence>
<evidence type="ECO:0000256" key="2">
    <source>
        <dbReference type="ARBA" id="ARBA00011152"/>
    </source>
</evidence>
<dbReference type="NCBIfam" id="TIGR01855">
    <property type="entry name" value="IMP_synth_hisH"/>
    <property type="match status" value="1"/>
</dbReference>